<evidence type="ECO:0000313" key="1">
    <source>
        <dbReference type="EMBL" id="QQD23311.1"/>
    </source>
</evidence>
<dbReference type="AlphaFoldDB" id="A0A9X7YN47"/>
<name>A0A9X7YN47_9GAMM</name>
<organism evidence="1 2">
    <name type="scientific">Venatoribacter cucullus</name>
    <dbReference type="NCBI Taxonomy" id="2661630"/>
    <lineage>
        <taxon>Bacteria</taxon>
        <taxon>Pseudomonadati</taxon>
        <taxon>Pseudomonadota</taxon>
        <taxon>Gammaproteobacteria</taxon>
        <taxon>Oceanospirillales</taxon>
        <taxon>Oceanospirillaceae</taxon>
        <taxon>Venatoribacter</taxon>
    </lineage>
</organism>
<keyword evidence="2" id="KW-1185">Reference proteome</keyword>
<sequence length="88" mass="9443">MKLLLLVFVLGFGLGGWLGMNLGQGNDLFSNPFASKAMVDNAKASGSKLLQQGKDTVQEKAPLLLEQGKDALQDGKAVVKEKVQELQQ</sequence>
<proteinExistence type="predicted"/>
<dbReference type="EMBL" id="CP046056">
    <property type="protein sequence ID" value="QQD23311.1"/>
    <property type="molecule type" value="Genomic_DNA"/>
</dbReference>
<reference evidence="1 2" key="1">
    <citation type="submission" date="2019-11" db="EMBL/GenBank/DDBJ databases">
        <title>Venatorbacter sp. nov. a predator of Campylobacter and other Gram-negative bacteria.</title>
        <authorList>
            <person name="Saeedi A."/>
            <person name="Cummings N.J."/>
            <person name="Connerton I.F."/>
            <person name="Connerton P.L."/>
        </authorList>
    </citation>
    <scope>NUCLEOTIDE SEQUENCE [LARGE SCALE GENOMIC DNA]</scope>
    <source>
        <strain evidence="1">XL5</strain>
    </source>
</reference>
<evidence type="ECO:0000313" key="2">
    <source>
        <dbReference type="Proteomes" id="UP000596074"/>
    </source>
</evidence>
<dbReference type="KEGG" id="vcw:GJQ55_01945"/>
<protein>
    <submittedName>
        <fullName evidence="1">Uncharacterized protein</fullName>
    </submittedName>
</protein>
<accession>A0A9X7YN47</accession>
<dbReference type="Proteomes" id="UP000596074">
    <property type="component" value="Chromosome"/>
</dbReference>
<dbReference type="RefSeq" id="WP_228345835.1">
    <property type="nucleotide sequence ID" value="NZ_CP046056.1"/>
</dbReference>
<gene>
    <name evidence="1" type="ORF">GJQ55_01945</name>
</gene>